<gene>
    <name evidence="7" type="ORF">CDH04_02960</name>
    <name evidence="8" type="ORF">FZC43_02960</name>
</gene>
<dbReference type="EC" id="2.3.2.15" evidence="1"/>
<feature type="chain" id="PRO_5016232648" description="glutathione gamma-glutamylcysteinyltransferase" evidence="5">
    <location>
        <begin position="23"/>
        <end position="260"/>
    </location>
</feature>
<keyword evidence="2" id="KW-0104">Cadmium</keyword>
<dbReference type="EMBL" id="CP021781">
    <property type="protein sequence ID" value="AXA33436.1"/>
    <property type="molecule type" value="Genomic_DNA"/>
</dbReference>
<feature type="domain" description="Peptidase C83" evidence="6">
    <location>
        <begin position="27"/>
        <end position="260"/>
    </location>
</feature>
<dbReference type="PROSITE" id="PS51443">
    <property type="entry name" value="PCS"/>
    <property type="match status" value="1"/>
</dbReference>
<dbReference type="InterPro" id="IPR040409">
    <property type="entry name" value="PCS-like"/>
</dbReference>
<keyword evidence="10" id="KW-1185">Reference proteome</keyword>
<dbReference type="GO" id="GO:0016756">
    <property type="term" value="F:glutathione gamma-glutamylcysteinyltransferase activity"/>
    <property type="evidence" value="ECO:0007669"/>
    <property type="project" value="UniProtKB-EC"/>
</dbReference>
<keyword evidence="4" id="KW-0479">Metal-binding</keyword>
<dbReference type="SUPFAM" id="SSF54001">
    <property type="entry name" value="Cysteine proteinases"/>
    <property type="match status" value="1"/>
</dbReference>
<protein>
    <recommendedName>
        <fullName evidence="1">glutathione gamma-glutamylcysteinyltransferase</fullName>
        <ecNumber evidence="1">2.3.2.15</ecNumber>
    </recommendedName>
</protein>
<dbReference type="InterPro" id="IPR007719">
    <property type="entry name" value="PCS_N"/>
</dbReference>
<evidence type="ECO:0000313" key="10">
    <source>
        <dbReference type="Proteomes" id="UP000681131"/>
    </source>
</evidence>
<evidence type="ECO:0000313" key="8">
    <source>
        <dbReference type="EMBL" id="QIW11664.1"/>
    </source>
</evidence>
<dbReference type="Gene3D" id="3.90.70.30">
    <property type="entry name" value="Phytochelatin synthase, N-terminal domain"/>
    <property type="match status" value="1"/>
</dbReference>
<reference evidence="7 9" key="1">
    <citation type="submission" date="2017-06" db="EMBL/GenBank/DDBJ databases">
        <title>Complete genome of Francisella adeliensis.</title>
        <authorList>
            <person name="Vallesi A."/>
            <person name="Sjodin A."/>
        </authorList>
    </citation>
    <scope>NUCLEOTIDE SEQUENCE [LARGE SCALE GENOMIC DNA]</scope>
    <source>
        <strain evidence="7 9">FDC440</strain>
    </source>
</reference>
<dbReference type="KEGG" id="fad:CDH04_02960"/>
<dbReference type="GO" id="GO:0046872">
    <property type="term" value="F:metal ion binding"/>
    <property type="evidence" value="ECO:0007669"/>
    <property type="project" value="UniProtKB-KW"/>
</dbReference>
<evidence type="ECO:0000256" key="1">
    <source>
        <dbReference type="ARBA" id="ARBA00012468"/>
    </source>
</evidence>
<dbReference type="RefSeq" id="WP_112869609.1">
    <property type="nucleotide sequence ID" value="NZ_CP021781.1"/>
</dbReference>
<dbReference type="GO" id="GO:0010038">
    <property type="term" value="P:response to metal ion"/>
    <property type="evidence" value="ECO:0007669"/>
    <property type="project" value="InterPro"/>
</dbReference>
<name>A0A2Z4XXH7_9GAMM</name>
<dbReference type="Pfam" id="PF05023">
    <property type="entry name" value="Phytochelatin"/>
    <property type="match status" value="1"/>
</dbReference>
<keyword evidence="3" id="KW-0808">Transferase</keyword>
<dbReference type="InterPro" id="IPR038765">
    <property type="entry name" value="Papain-like_cys_pep_sf"/>
</dbReference>
<dbReference type="PANTHER" id="PTHR33447">
    <property type="entry name" value="GLUTATHIONE GAMMA-GLUTAMYLCYSTEINYLTRANSFERASE"/>
    <property type="match status" value="1"/>
</dbReference>
<dbReference type="OrthoDB" id="8560621at2"/>
<dbReference type="InterPro" id="IPR038156">
    <property type="entry name" value="PCS_N_sf"/>
</dbReference>
<dbReference type="PANTHER" id="PTHR33447:SF20">
    <property type="entry name" value="GLUTATHIONE GAMMA-GLUTAMYLCYSTEINYLTRANSFERASE"/>
    <property type="match status" value="1"/>
</dbReference>
<proteinExistence type="predicted"/>
<evidence type="ECO:0000256" key="2">
    <source>
        <dbReference type="ARBA" id="ARBA00022539"/>
    </source>
</evidence>
<keyword evidence="5" id="KW-0732">Signal</keyword>
<accession>A0A2Z4XXH7</accession>
<evidence type="ECO:0000256" key="4">
    <source>
        <dbReference type="ARBA" id="ARBA00022723"/>
    </source>
</evidence>
<evidence type="ECO:0000259" key="6">
    <source>
        <dbReference type="PROSITE" id="PS51443"/>
    </source>
</evidence>
<dbReference type="GO" id="GO:0046938">
    <property type="term" value="P:phytochelatin biosynthetic process"/>
    <property type="evidence" value="ECO:0007669"/>
    <property type="project" value="InterPro"/>
</dbReference>
<sequence>MKKVIKTLIFCSLAITVINANASPNTTLPTDTNTTRLTLPKNVVGFSTPQGQELLRTAPEKYSQQYWKLAEYFTTENGISFCGPAADVMVLNALGLEPALAPAHREFTIFDQTNIFYNKDLIKDSITPARIYMHGLPLDETAEIINKQETIDAKPVAKVYHANKFKDEAQFKNTLLNSMKEGKYIIINYNRADMGASGGGHFSPLAAYNPKADMWLLMDVARYKYPPAWVKTSDLYKAIQAKDSESHKPRGVIVVSKSDG</sequence>
<dbReference type="EMBL" id="CP043424">
    <property type="protein sequence ID" value="QIW11664.1"/>
    <property type="molecule type" value="Genomic_DNA"/>
</dbReference>
<organism evidence="7 9">
    <name type="scientific">Francisella adeliensis</name>
    <dbReference type="NCBI Taxonomy" id="2007306"/>
    <lineage>
        <taxon>Bacteria</taxon>
        <taxon>Pseudomonadati</taxon>
        <taxon>Pseudomonadota</taxon>
        <taxon>Gammaproteobacteria</taxon>
        <taxon>Thiotrichales</taxon>
        <taxon>Francisellaceae</taxon>
        <taxon>Francisella</taxon>
    </lineage>
</organism>
<feature type="signal peptide" evidence="5">
    <location>
        <begin position="1"/>
        <end position="22"/>
    </location>
</feature>
<evidence type="ECO:0000256" key="5">
    <source>
        <dbReference type="SAM" id="SignalP"/>
    </source>
</evidence>
<reference evidence="8 10" key="2">
    <citation type="submission" date="2019-08" db="EMBL/GenBank/DDBJ databases">
        <title>Complete genome sequences of Francisella adeliensis (FSC1325 and FSC1326).</title>
        <authorList>
            <person name="Ohrman C."/>
            <person name="Uneklint I."/>
            <person name="Vallesi A."/>
            <person name="Karlsson L."/>
            <person name="Sjodin A."/>
        </authorList>
    </citation>
    <scope>NUCLEOTIDE SEQUENCE [LARGE SCALE GENOMIC DNA]</scope>
    <source>
        <strain evidence="8 10">FSC1325</strain>
    </source>
</reference>
<evidence type="ECO:0000313" key="7">
    <source>
        <dbReference type="EMBL" id="AXA33436.1"/>
    </source>
</evidence>
<dbReference type="Proteomes" id="UP000681131">
    <property type="component" value="Chromosome"/>
</dbReference>
<evidence type="ECO:0000256" key="3">
    <source>
        <dbReference type="ARBA" id="ARBA00022679"/>
    </source>
</evidence>
<evidence type="ECO:0000313" key="9">
    <source>
        <dbReference type="Proteomes" id="UP000251120"/>
    </source>
</evidence>
<dbReference type="AlphaFoldDB" id="A0A2Z4XXH7"/>
<dbReference type="Proteomes" id="UP000251120">
    <property type="component" value="Chromosome"/>
</dbReference>